<evidence type="ECO:0000313" key="6">
    <source>
        <dbReference type="Proteomes" id="UP001176468"/>
    </source>
</evidence>
<reference evidence="5" key="1">
    <citation type="submission" date="2023-07" db="EMBL/GenBank/DDBJ databases">
        <authorList>
            <person name="Kim M.K."/>
        </authorList>
    </citation>
    <scope>NUCLEOTIDE SEQUENCE</scope>
    <source>
        <strain evidence="5">CA1-15</strain>
    </source>
</reference>
<dbReference type="EMBL" id="JAUQSZ010000001">
    <property type="protein sequence ID" value="MDO7841106.1"/>
    <property type="molecule type" value="Genomic_DNA"/>
</dbReference>
<sequence>MSQTLDSPEARLEWARTQAGYADKAAFAKVAGVNATTYRAYENGQNGYAKLAGQFAKKLGVSAEWLLEGGPTPPISEVAHLHQAEEIDDDTVQIQHIDQAYGLGATFTDSPVEIELLRFPKVWVDSITNTSPVFLTWTRGRGDSMEPTIGDGDLILLDRSQRKVEEQDALWAFTVGDVGAIKRLRVKGDRFQIFSDNASVPPDEEPIDFVNIVGRVIFVGMRK</sequence>
<keyword evidence="2" id="KW-0238">DNA-binding</keyword>
<keyword evidence="1" id="KW-0805">Transcription regulation</keyword>
<dbReference type="SUPFAM" id="SSF51306">
    <property type="entry name" value="LexA/Signal peptidase"/>
    <property type="match status" value="1"/>
</dbReference>
<dbReference type="PROSITE" id="PS50943">
    <property type="entry name" value="HTH_CROC1"/>
    <property type="match status" value="1"/>
</dbReference>
<proteinExistence type="predicted"/>
<comment type="caution">
    <text evidence="5">The sequence shown here is derived from an EMBL/GenBank/DDBJ whole genome shotgun (WGS) entry which is preliminary data.</text>
</comment>
<protein>
    <submittedName>
        <fullName evidence="5">S24 family peptidase</fullName>
    </submittedName>
</protein>
<dbReference type="PANTHER" id="PTHR40661">
    <property type="match status" value="1"/>
</dbReference>
<dbReference type="Proteomes" id="UP001176468">
    <property type="component" value="Unassembled WGS sequence"/>
</dbReference>
<dbReference type="InterPro" id="IPR036286">
    <property type="entry name" value="LexA/Signal_pep-like_sf"/>
</dbReference>
<feature type="domain" description="HTH cro/C1-type" evidence="4">
    <location>
        <begin position="25"/>
        <end position="66"/>
    </location>
</feature>
<evidence type="ECO:0000256" key="3">
    <source>
        <dbReference type="ARBA" id="ARBA00023163"/>
    </source>
</evidence>
<dbReference type="Gene3D" id="2.10.109.10">
    <property type="entry name" value="Umud Fragment, subunit A"/>
    <property type="match status" value="1"/>
</dbReference>
<dbReference type="RefSeq" id="WP_304559506.1">
    <property type="nucleotide sequence ID" value="NZ_JAUQSZ010000001.1"/>
</dbReference>
<keyword evidence="3" id="KW-0804">Transcription</keyword>
<evidence type="ECO:0000259" key="4">
    <source>
        <dbReference type="PROSITE" id="PS50943"/>
    </source>
</evidence>
<evidence type="ECO:0000313" key="5">
    <source>
        <dbReference type="EMBL" id="MDO7841106.1"/>
    </source>
</evidence>
<dbReference type="Gene3D" id="1.10.260.40">
    <property type="entry name" value="lambda repressor-like DNA-binding domains"/>
    <property type="match status" value="1"/>
</dbReference>
<gene>
    <name evidence="5" type="ORF">Q5H94_02095</name>
</gene>
<keyword evidence="6" id="KW-1185">Reference proteome</keyword>
<dbReference type="SMART" id="SM00530">
    <property type="entry name" value="HTH_XRE"/>
    <property type="match status" value="1"/>
</dbReference>
<dbReference type="InterPro" id="IPR015927">
    <property type="entry name" value="Peptidase_S24_S26A/B/C"/>
</dbReference>
<dbReference type="InterPro" id="IPR010982">
    <property type="entry name" value="Lambda_DNA-bd_dom_sf"/>
</dbReference>
<dbReference type="Pfam" id="PF00717">
    <property type="entry name" value="Peptidase_S24"/>
    <property type="match status" value="1"/>
</dbReference>
<dbReference type="PANTHER" id="PTHR40661:SF3">
    <property type="entry name" value="FELS-1 PROPHAGE TRANSCRIPTIONAL REGULATOR"/>
    <property type="match status" value="1"/>
</dbReference>
<accession>A0ABT8ZU47</accession>
<name>A0ABT8ZU47_9SPHN</name>
<dbReference type="CDD" id="cd00093">
    <property type="entry name" value="HTH_XRE"/>
    <property type="match status" value="1"/>
</dbReference>
<evidence type="ECO:0000256" key="2">
    <source>
        <dbReference type="ARBA" id="ARBA00023125"/>
    </source>
</evidence>
<dbReference type="InterPro" id="IPR001387">
    <property type="entry name" value="Cro/C1-type_HTH"/>
</dbReference>
<dbReference type="SUPFAM" id="SSF47413">
    <property type="entry name" value="lambda repressor-like DNA-binding domains"/>
    <property type="match status" value="1"/>
</dbReference>
<dbReference type="CDD" id="cd06529">
    <property type="entry name" value="S24_LexA-like"/>
    <property type="match status" value="1"/>
</dbReference>
<evidence type="ECO:0000256" key="1">
    <source>
        <dbReference type="ARBA" id="ARBA00023015"/>
    </source>
</evidence>
<dbReference type="InterPro" id="IPR039418">
    <property type="entry name" value="LexA-like"/>
</dbReference>
<organism evidence="5 6">
    <name type="scientific">Sphingomonas immobilis</name>
    <dbReference type="NCBI Taxonomy" id="3063997"/>
    <lineage>
        <taxon>Bacteria</taxon>
        <taxon>Pseudomonadati</taxon>
        <taxon>Pseudomonadota</taxon>
        <taxon>Alphaproteobacteria</taxon>
        <taxon>Sphingomonadales</taxon>
        <taxon>Sphingomonadaceae</taxon>
        <taxon>Sphingomonas</taxon>
    </lineage>
</organism>